<name>A0A1Q9C1W1_SYMMI</name>
<keyword evidence="5" id="KW-1185">Reference proteome</keyword>
<organism evidence="4 5">
    <name type="scientific">Symbiodinium microadriaticum</name>
    <name type="common">Dinoflagellate</name>
    <name type="synonym">Zooxanthella microadriatica</name>
    <dbReference type="NCBI Taxonomy" id="2951"/>
    <lineage>
        <taxon>Eukaryota</taxon>
        <taxon>Sar</taxon>
        <taxon>Alveolata</taxon>
        <taxon>Dinophyceae</taxon>
        <taxon>Suessiales</taxon>
        <taxon>Symbiodiniaceae</taxon>
        <taxon>Symbiodinium</taxon>
    </lineage>
</organism>
<reference evidence="4 5" key="1">
    <citation type="submission" date="2016-02" db="EMBL/GenBank/DDBJ databases">
        <title>Genome analysis of coral dinoflagellate symbionts highlights evolutionary adaptations to a symbiotic lifestyle.</title>
        <authorList>
            <person name="Aranda M."/>
            <person name="Li Y."/>
            <person name="Liew Y.J."/>
            <person name="Baumgarten S."/>
            <person name="Simakov O."/>
            <person name="Wilson M."/>
            <person name="Piel J."/>
            <person name="Ashoor H."/>
            <person name="Bougouffa S."/>
            <person name="Bajic V.B."/>
            <person name="Ryu T."/>
            <person name="Ravasi T."/>
            <person name="Bayer T."/>
            <person name="Micklem G."/>
            <person name="Kim H."/>
            <person name="Bhak J."/>
            <person name="Lajeunesse T.C."/>
            <person name="Voolstra C.R."/>
        </authorList>
    </citation>
    <scope>NUCLEOTIDE SEQUENCE [LARGE SCALE GENOMIC DNA]</scope>
    <source>
        <strain evidence="4 5">CCMP2467</strain>
    </source>
</reference>
<sequence>MWHTPMRKQWVMLASLAICSAASDSARFLRGQVQENAYSSPKSARTLQQRVPSTDRPVSPSCLPGYIDVSGGQAYRRACAADCAGAPYFGLESCACACVLPEEVEPAELSSTPKPVIVESVTERATEVLMIVVGFFSICCIVGAFGTMISCVFHHGFQSSSVADGPVMCMEACVDHCPQPEARRPPPSPLELECCKSPNLEMLRRLSDAPTKAPIYGLSVDPPELPESPESGDWRLSMRRHSHTPISTPMEITIVAPGQQLTTPPACAGRKVSVGSNASVTTNMSEIDALAAARRLSQASPRLTEQTLVEPLPAGGPSRGRRKSAPPRCLLDVGRMPELQRAQRKRSRVSAM</sequence>
<dbReference type="OrthoDB" id="425050at2759"/>
<proteinExistence type="predicted"/>
<feature type="compositionally biased region" description="Basic residues" evidence="1">
    <location>
        <begin position="342"/>
        <end position="352"/>
    </location>
</feature>
<feature type="signal peptide" evidence="3">
    <location>
        <begin position="1"/>
        <end position="21"/>
    </location>
</feature>
<feature type="chain" id="PRO_5012706075" description="WSC domain-containing protein" evidence="3">
    <location>
        <begin position="22"/>
        <end position="352"/>
    </location>
</feature>
<feature type="transmembrane region" description="Helical" evidence="2">
    <location>
        <begin position="128"/>
        <end position="153"/>
    </location>
</feature>
<evidence type="ECO:0000256" key="2">
    <source>
        <dbReference type="SAM" id="Phobius"/>
    </source>
</evidence>
<evidence type="ECO:0000256" key="3">
    <source>
        <dbReference type="SAM" id="SignalP"/>
    </source>
</evidence>
<feature type="region of interest" description="Disordered" evidence="1">
    <location>
        <begin position="301"/>
        <end position="352"/>
    </location>
</feature>
<keyword evidence="2" id="KW-1133">Transmembrane helix</keyword>
<keyword evidence="2" id="KW-0472">Membrane</keyword>
<evidence type="ECO:0000313" key="4">
    <source>
        <dbReference type="EMBL" id="OLP76907.1"/>
    </source>
</evidence>
<evidence type="ECO:0000313" key="5">
    <source>
        <dbReference type="Proteomes" id="UP000186817"/>
    </source>
</evidence>
<protein>
    <recommendedName>
        <fullName evidence="6">WSC domain-containing protein</fullName>
    </recommendedName>
</protein>
<keyword evidence="2" id="KW-0812">Transmembrane</keyword>
<gene>
    <name evidence="4" type="ORF">AK812_SmicGene43101</name>
</gene>
<evidence type="ECO:0008006" key="6">
    <source>
        <dbReference type="Google" id="ProtNLM"/>
    </source>
</evidence>
<comment type="caution">
    <text evidence="4">The sequence shown here is derived from an EMBL/GenBank/DDBJ whole genome shotgun (WGS) entry which is preliminary data.</text>
</comment>
<dbReference type="AlphaFoldDB" id="A0A1Q9C1W1"/>
<accession>A0A1Q9C1W1</accession>
<keyword evidence="3" id="KW-0732">Signal</keyword>
<dbReference type="Proteomes" id="UP000186817">
    <property type="component" value="Unassembled WGS sequence"/>
</dbReference>
<evidence type="ECO:0000256" key="1">
    <source>
        <dbReference type="SAM" id="MobiDB-lite"/>
    </source>
</evidence>
<dbReference type="EMBL" id="LSRX01001890">
    <property type="protein sequence ID" value="OLP76907.1"/>
    <property type="molecule type" value="Genomic_DNA"/>
</dbReference>